<organism evidence="1 2">
    <name type="scientific">Cetobacterium somerae ATCC BAA-474</name>
    <dbReference type="NCBI Taxonomy" id="1319815"/>
    <lineage>
        <taxon>Bacteria</taxon>
        <taxon>Fusobacteriati</taxon>
        <taxon>Fusobacteriota</taxon>
        <taxon>Fusobacteriia</taxon>
        <taxon>Fusobacteriales</taxon>
        <taxon>Fusobacteriaceae</taxon>
        <taxon>Cetobacterium</taxon>
    </lineage>
</organism>
<protein>
    <submittedName>
        <fullName evidence="1">ABC transporter, solute-binding protein</fullName>
    </submittedName>
</protein>
<dbReference type="Pfam" id="PF01547">
    <property type="entry name" value="SBP_bac_1"/>
    <property type="match status" value="1"/>
</dbReference>
<reference evidence="1 2" key="1">
    <citation type="submission" date="2013-08" db="EMBL/GenBank/DDBJ databases">
        <authorList>
            <person name="Weinstock G."/>
            <person name="Sodergren E."/>
            <person name="Wylie T."/>
            <person name="Fulton L."/>
            <person name="Fulton R."/>
            <person name="Fronick C."/>
            <person name="O'Laughlin M."/>
            <person name="Godfrey J."/>
            <person name="Miner T."/>
            <person name="Herter B."/>
            <person name="Appelbaum E."/>
            <person name="Cordes M."/>
            <person name="Lek S."/>
            <person name="Wollam A."/>
            <person name="Pepin K.H."/>
            <person name="Palsikar V.B."/>
            <person name="Mitreva M."/>
            <person name="Wilson R.K."/>
        </authorList>
    </citation>
    <scope>NUCLEOTIDE SEQUENCE [LARGE SCALE GENOMIC DNA]</scope>
    <source>
        <strain evidence="1 2">ATCC BAA-474</strain>
    </source>
</reference>
<dbReference type="SUPFAM" id="SSF53850">
    <property type="entry name" value="Periplasmic binding protein-like II"/>
    <property type="match status" value="1"/>
</dbReference>
<dbReference type="PANTHER" id="PTHR43649:SF11">
    <property type="entry name" value="ABC TRANSPORTER SUBSTRATE-BINDING PROTEIN YESO-RELATED"/>
    <property type="match status" value="1"/>
</dbReference>
<name>U7V9S7_9FUSO</name>
<dbReference type="PANTHER" id="PTHR43649">
    <property type="entry name" value="ARABINOSE-BINDING PROTEIN-RELATED"/>
    <property type="match status" value="1"/>
</dbReference>
<comment type="caution">
    <text evidence="1">The sequence shown here is derived from an EMBL/GenBank/DDBJ whole genome shotgun (WGS) entry which is preliminary data.</text>
</comment>
<dbReference type="InterPro" id="IPR050490">
    <property type="entry name" value="Bact_solute-bd_prot1"/>
</dbReference>
<evidence type="ECO:0000313" key="1">
    <source>
        <dbReference type="EMBL" id="ERT67894.1"/>
    </source>
</evidence>
<dbReference type="EMBL" id="AXZF01000101">
    <property type="protein sequence ID" value="ERT67894.1"/>
    <property type="molecule type" value="Genomic_DNA"/>
</dbReference>
<keyword evidence="2" id="KW-1185">Reference proteome</keyword>
<dbReference type="InterPro" id="IPR006059">
    <property type="entry name" value="SBP"/>
</dbReference>
<dbReference type="AlphaFoldDB" id="U7V9S7"/>
<dbReference type="STRING" id="1319815.HMPREF0202_02216"/>
<gene>
    <name evidence="1" type="ORF">HMPREF0202_02216</name>
</gene>
<dbReference type="eggNOG" id="COG1653">
    <property type="taxonomic scope" value="Bacteria"/>
</dbReference>
<proteinExistence type="predicted"/>
<dbReference type="Gene3D" id="3.40.190.10">
    <property type="entry name" value="Periplasmic binding protein-like II"/>
    <property type="match status" value="2"/>
</dbReference>
<accession>U7V9S7</accession>
<sequence length="436" mass="48742">MRKFFIIREVYFMDFKKLLLLGSVVVGMSYPTISSANSKVVNLKMSWWGGDDRHKKTLEALKLFEEKYPNIKVKGEYGGWSGWQEKVTTQIIGNTAPDVMQINWNWIDLFSKDGNGFYDLNKLSDTINLDNYNSDILNQCSVNGKLNAIPIGMTGKVFYINETTYAKAGLSIPKNFNEMISSAKIIREKLGNDYYAFDTDAYGALLLMLYKLEQETGKPFIVNNKVAYTEAELVEAINFYNNLVEQNALPSLKVRAAAGFIPLDQHPSWIQGKYAGTYEWDSSAQKWQDALEGNQKLVLADFPTEFGENKSAFNKVSMAFAIKKNTKYPKEAATLVEFLTTDPEAVKILGTSRGIPSNSTAVEVLESNGQLTGLAFEANNAVKDFAGKGIHPLFEHKKLNTDLRGAIETFGYGQANAEQTAKSIISITNEFLSQNQ</sequence>
<dbReference type="PATRIC" id="fig|1319815.3.peg.2133"/>
<dbReference type="HOGENOM" id="CLU_031285_5_0_0"/>
<evidence type="ECO:0000313" key="2">
    <source>
        <dbReference type="Proteomes" id="UP000017081"/>
    </source>
</evidence>
<dbReference type="Proteomes" id="UP000017081">
    <property type="component" value="Unassembled WGS sequence"/>
</dbReference>